<dbReference type="AlphaFoldDB" id="A0A849A9N8"/>
<dbReference type="RefSeq" id="WP_171198810.1">
    <property type="nucleotide sequence ID" value="NZ_JABEND010000002.1"/>
</dbReference>
<protein>
    <submittedName>
        <fullName evidence="3">DsbA family oxidoreductase</fullName>
    </submittedName>
</protein>
<feature type="region of interest" description="Disordered" evidence="1">
    <location>
        <begin position="233"/>
        <end position="263"/>
    </location>
</feature>
<sequence>MKIEVWSDVACPFCYIGERHLELALESFAHRDQVQVVPRSFELDPAAEPGVHKRMDEALAAKFGTSTAQVAAMQRGIADKAHAVGLDFDTTNASTANTFDAHRLVHLAEQQGKGKQLLFALMRGYFANGLKAGDHDALTAVAVDVGLDEARVKQVLAGDEFAADVRADEQTAGTLGITGVPFFLIDGKYAVSGAQPVAAFESALDQVWAAEHPIQMVGDAGAGAVCTDDSCAVPGATTTESGATADSAGGPGSTATPAAGQRS</sequence>
<accession>A0A849A9N8</accession>
<keyword evidence="4" id="KW-1185">Reference proteome</keyword>
<comment type="caution">
    <text evidence="3">The sequence shown here is derived from an EMBL/GenBank/DDBJ whole genome shotgun (WGS) entry which is preliminary data.</text>
</comment>
<evidence type="ECO:0000259" key="2">
    <source>
        <dbReference type="Pfam" id="PF01323"/>
    </source>
</evidence>
<dbReference type="Gene3D" id="3.40.30.10">
    <property type="entry name" value="Glutaredoxin"/>
    <property type="match status" value="1"/>
</dbReference>
<dbReference type="Proteomes" id="UP000562984">
    <property type="component" value="Unassembled WGS sequence"/>
</dbReference>
<organism evidence="3 4">
    <name type="scientific">Nakamurella aerolata</name>
    <dbReference type="NCBI Taxonomy" id="1656892"/>
    <lineage>
        <taxon>Bacteria</taxon>
        <taxon>Bacillati</taxon>
        <taxon>Actinomycetota</taxon>
        <taxon>Actinomycetes</taxon>
        <taxon>Nakamurellales</taxon>
        <taxon>Nakamurellaceae</taxon>
        <taxon>Nakamurella</taxon>
    </lineage>
</organism>
<evidence type="ECO:0000313" key="3">
    <source>
        <dbReference type="EMBL" id="NNG35200.1"/>
    </source>
</evidence>
<evidence type="ECO:0000256" key="1">
    <source>
        <dbReference type="SAM" id="MobiDB-lite"/>
    </source>
</evidence>
<dbReference type="InterPro" id="IPR036249">
    <property type="entry name" value="Thioredoxin-like_sf"/>
</dbReference>
<dbReference type="GO" id="GO:0016491">
    <property type="term" value="F:oxidoreductase activity"/>
    <property type="evidence" value="ECO:0007669"/>
    <property type="project" value="InterPro"/>
</dbReference>
<dbReference type="SUPFAM" id="SSF52833">
    <property type="entry name" value="Thioredoxin-like"/>
    <property type="match status" value="1"/>
</dbReference>
<feature type="compositionally biased region" description="Low complexity" evidence="1">
    <location>
        <begin position="253"/>
        <end position="263"/>
    </location>
</feature>
<dbReference type="PANTHER" id="PTHR13887">
    <property type="entry name" value="GLUTATHIONE S-TRANSFERASE KAPPA"/>
    <property type="match status" value="1"/>
</dbReference>
<evidence type="ECO:0000313" key="4">
    <source>
        <dbReference type="Proteomes" id="UP000562984"/>
    </source>
</evidence>
<feature type="domain" description="DSBA-like thioredoxin" evidence="2">
    <location>
        <begin position="3"/>
        <end position="204"/>
    </location>
</feature>
<proteinExistence type="predicted"/>
<dbReference type="Pfam" id="PF01323">
    <property type="entry name" value="DSBA"/>
    <property type="match status" value="1"/>
</dbReference>
<dbReference type="EMBL" id="JABEND010000002">
    <property type="protein sequence ID" value="NNG35200.1"/>
    <property type="molecule type" value="Genomic_DNA"/>
</dbReference>
<reference evidence="3 4" key="1">
    <citation type="submission" date="2020-05" db="EMBL/GenBank/DDBJ databases">
        <title>Nakamurella sp. DB0629 isolated from air conditioner.</title>
        <authorList>
            <person name="Kim D.H."/>
            <person name="Kim D.-U."/>
        </authorList>
    </citation>
    <scope>NUCLEOTIDE SEQUENCE [LARGE SCALE GENOMIC DNA]</scope>
    <source>
        <strain evidence="3 4">DB0629</strain>
    </source>
</reference>
<gene>
    <name evidence="3" type="ORF">HKD39_05630</name>
</gene>
<name>A0A849A9N8_9ACTN</name>
<dbReference type="CDD" id="cd03024">
    <property type="entry name" value="DsbA_FrnE"/>
    <property type="match status" value="1"/>
</dbReference>
<dbReference type="InterPro" id="IPR001853">
    <property type="entry name" value="DSBA-like_thioredoxin_dom"/>
</dbReference>
<dbReference type="PANTHER" id="PTHR13887:SF41">
    <property type="entry name" value="THIOREDOXIN SUPERFAMILY PROTEIN"/>
    <property type="match status" value="1"/>
</dbReference>